<protein>
    <submittedName>
        <fullName evidence="2">DUF624 domain-containing protein</fullName>
    </submittedName>
</protein>
<dbReference type="Pfam" id="PF04854">
    <property type="entry name" value="DUF624"/>
    <property type="match status" value="1"/>
</dbReference>
<feature type="transmembrane region" description="Helical" evidence="1">
    <location>
        <begin position="127"/>
        <end position="152"/>
    </location>
</feature>
<dbReference type="EMBL" id="CP095071">
    <property type="protein sequence ID" value="UOQ85111.1"/>
    <property type="molecule type" value="Genomic_DNA"/>
</dbReference>
<keyword evidence="1" id="KW-1133">Transmembrane helix</keyword>
<gene>
    <name evidence="2" type="ORF">MUN87_21100</name>
</gene>
<feature type="transmembrane region" description="Helical" evidence="1">
    <location>
        <begin position="12"/>
        <end position="40"/>
    </location>
</feature>
<keyword evidence="1" id="KW-0472">Membrane</keyword>
<evidence type="ECO:0000313" key="2">
    <source>
        <dbReference type="EMBL" id="UOQ85111.1"/>
    </source>
</evidence>
<accession>A0ABY4GLL7</accession>
<evidence type="ECO:0000256" key="1">
    <source>
        <dbReference type="SAM" id="Phobius"/>
    </source>
</evidence>
<keyword evidence="1" id="KW-0812">Transmembrane</keyword>
<sequence>MEYNQGGFFRFSYYVYQLLILNLLFVLTNILLFAALIILIPSISNALLYYIAFIPTGPSLAALFHSLSSVMKENGHSFVKDFLSAYKNNFVDVLKVWVPIITVFFILLIDIQYFNQNPTLINQVLNGIFIVLLLLLVLLSIYSLMITTHYTFRLRDTYRLSIFYMLTWIKRSTGNIAILFLTVVFMFFTSDFIILFISSLVAWFLVLNTLPVIHDVGTSFVKTEKEGQTQTI</sequence>
<organism evidence="2 3">
    <name type="scientific">Gracilibacillus salinarum</name>
    <dbReference type="NCBI Taxonomy" id="2932255"/>
    <lineage>
        <taxon>Bacteria</taxon>
        <taxon>Bacillati</taxon>
        <taxon>Bacillota</taxon>
        <taxon>Bacilli</taxon>
        <taxon>Bacillales</taxon>
        <taxon>Bacillaceae</taxon>
        <taxon>Gracilibacillus</taxon>
    </lineage>
</organism>
<dbReference type="RefSeq" id="WP_244743817.1">
    <property type="nucleotide sequence ID" value="NZ_CP095071.1"/>
</dbReference>
<evidence type="ECO:0000313" key="3">
    <source>
        <dbReference type="Proteomes" id="UP000831537"/>
    </source>
</evidence>
<name>A0ABY4GLL7_9BACI</name>
<feature type="transmembrane region" description="Helical" evidence="1">
    <location>
        <begin position="46"/>
        <end position="64"/>
    </location>
</feature>
<proteinExistence type="predicted"/>
<dbReference type="InterPro" id="IPR006938">
    <property type="entry name" value="DUF624"/>
</dbReference>
<reference evidence="2 3" key="1">
    <citation type="submission" date="2022-04" db="EMBL/GenBank/DDBJ databases">
        <title>Gracilibacillus sp. isolated from saltern.</title>
        <authorList>
            <person name="Won M."/>
            <person name="Lee C.-M."/>
            <person name="Woen H.-Y."/>
            <person name="Kwon S.-W."/>
        </authorList>
    </citation>
    <scope>NUCLEOTIDE SEQUENCE [LARGE SCALE GENOMIC DNA]</scope>
    <source>
        <strain evidence="2 3">SSPM10-3</strain>
    </source>
</reference>
<keyword evidence="3" id="KW-1185">Reference proteome</keyword>
<dbReference type="Proteomes" id="UP000831537">
    <property type="component" value="Chromosome"/>
</dbReference>
<feature type="transmembrane region" description="Helical" evidence="1">
    <location>
        <begin position="96"/>
        <end position="115"/>
    </location>
</feature>
<feature type="transmembrane region" description="Helical" evidence="1">
    <location>
        <begin position="173"/>
        <end position="206"/>
    </location>
</feature>